<feature type="domain" description="Cyclin-like" evidence="2">
    <location>
        <begin position="37"/>
        <end position="127"/>
    </location>
</feature>
<dbReference type="SUPFAM" id="SSF47954">
    <property type="entry name" value="Cyclin-like"/>
    <property type="match status" value="1"/>
</dbReference>
<proteinExistence type="inferred from homology"/>
<dbReference type="InterPro" id="IPR036915">
    <property type="entry name" value="Cyclin-like_sf"/>
</dbReference>
<accession>A0A1R1XKH9</accession>
<dbReference type="Pfam" id="PF00134">
    <property type="entry name" value="Cyclin_N"/>
    <property type="match status" value="1"/>
</dbReference>
<dbReference type="GO" id="GO:0016538">
    <property type="term" value="F:cyclin-dependent protein serine/threonine kinase regulator activity"/>
    <property type="evidence" value="ECO:0007669"/>
    <property type="project" value="InterPro"/>
</dbReference>
<dbReference type="Gene3D" id="1.10.472.10">
    <property type="entry name" value="Cyclin-like"/>
    <property type="match status" value="1"/>
</dbReference>
<dbReference type="InterPro" id="IPR043198">
    <property type="entry name" value="Cyclin/Ssn8"/>
</dbReference>
<dbReference type="InterPro" id="IPR013763">
    <property type="entry name" value="Cyclin-like_dom"/>
</dbReference>
<dbReference type="Proteomes" id="UP000187283">
    <property type="component" value="Unassembled WGS sequence"/>
</dbReference>
<evidence type="ECO:0000256" key="1">
    <source>
        <dbReference type="RuleBase" id="RU000383"/>
    </source>
</evidence>
<sequence>MSCEQWIFCKDDLFNTPSIIDGSTFDQEWEQRYKGINFIHKVIRQLKLPQVVATTASVYFNRFYMRKSLTEFHPYDIAGTVLFLSSKVEEKAVGLTGISHACAQVGAQASLPLDDKSVLTWKNLILKNEPLVMEMNCFDLVPIHPYENIMATLSNLKRNF</sequence>
<dbReference type="OrthoDB" id="25002at2759"/>
<evidence type="ECO:0000313" key="3">
    <source>
        <dbReference type="EMBL" id="OMJ15135.1"/>
    </source>
</evidence>
<keyword evidence="4" id="KW-1185">Reference proteome</keyword>
<name>A0A1R1XKH9_9FUNG</name>
<dbReference type="GO" id="GO:0006357">
    <property type="term" value="P:regulation of transcription by RNA polymerase II"/>
    <property type="evidence" value="ECO:0007669"/>
    <property type="project" value="InterPro"/>
</dbReference>
<protein>
    <submittedName>
        <fullName evidence="3">Cyclin pch1</fullName>
    </submittedName>
</protein>
<evidence type="ECO:0000259" key="2">
    <source>
        <dbReference type="SMART" id="SM00385"/>
    </source>
</evidence>
<keyword evidence="1" id="KW-0195">Cyclin</keyword>
<reference evidence="3 4" key="1">
    <citation type="submission" date="2017-01" db="EMBL/GenBank/DDBJ databases">
        <authorList>
            <person name="Mah S.A."/>
            <person name="Swanson W.J."/>
            <person name="Moy G.W."/>
            <person name="Vacquier V.D."/>
        </authorList>
    </citation>
    <scope>NUCLEOTIDE SEQUENCE [LARGE SCALE GENOMIC DNA]</scope>
    <source>
        <strain evidence="3 4">GSMNP</strain>
    </source>
</reference>
<dbReference type="EMBL" id="LSSN01002767">
    <property type="protein sequence ID" value="OMJ15135.1"/>
    <property type="molecule type" value="Genomic_DNA"/>
</dbReference>
<dbReference type="SMART" id="SM00385">
    <property type="entry name" value="CYCLIN"/>
    <property type="match status" value="1"/>
</dbReference>
<comment type="caution">
    <text evidence="3">The sequence shown here is derived from an EMBL/GenBank/DDBJ whole genome shotgun (WGS) entry which is preliminary data.</text>
</comment>
<dbReference type="AlphaFoldDB" id="A0A1R1XKH9"/>
<dbReference type="InterPro" id="IPR006671">
    <property type="entry name" value="Cyclin_N"/>
</dbReference>
<evidence type="ECO:0000313" key="4">
    <source>
        <dbReference type="Proteomes" id="UP000187283"/>
    </source>
</evidence>
<dbReference type="STRING" id="133412.A0A1R1XKH9"/>
<gene>
    <name evidence="3" type="ORF">AYI70_g7469</name>
</gene>
<comment type="similarity">
    <text evidence="1">Belongs to the cyclin family.</text>
</comment>
<organism evidence="3 4">
    <name type="scientific">Smittium culicis</name>
    <dbReference type="NCBI Taxonomy" id="133412"/>
    <lineage>
        <taxon>Eukaryota</taxon>
        <taxon>Fungi</taxon>
        <taxon>Fungi incertae sedis</taxon>
        <taxon>Zoopagomycota</taxon>
        <taxon>Kickxellomycotina</taxon>
        <taxon>Harpellomycetes</taxon>
        <taxon>Harpellales</taxon>
        <taxon>Legeriomycetaceae</taxon>
        <taxon>Smittium</taxon>
    </lineage>
</organism>
<dbReference type="PANTHER" id="PTHR10026">
    <property type="entry name" value="CYCLIN"/>
    <property type="match status" value="1"/>
</dbReference>